<dbReference type="EMBL" id="CAJNIZ010008892">
    <property type="protein sequence ID" value="CAE7273421.1"/>
    <property type="molecule type" value="Genomic_DNA"/>
</dbReference>
<organism evidence="2 3">
    <name type="scientific">Symbiodinium pilosum</name>
    <name type="common">Dinoflagellate</name>
    <dbReference type="NCBI Taxonomy" id="2952"/>
    <lineage>
        <taxon>Eukaryota</taxon>
        <taxon>Sar</taxon>
        <taxon>Alveolata</taxon>
        <taxon>Dinophyceae</taxon>
        <taxon>Suessiales</taxon>
        <taxon>Symbiodiniaceae</taxon>
        <taxon>Symbiodinium</taxon>
    </lineage>
</organism>
<feature type="non-terminal residue" evidence="2">
    <location>
        <position position="581"/>
    </location>
</feature>
<keyword evidence="1" id="KW-0472">Membrane</keyword>
<protein>
    <submittedName>
        <fullName evidence="2">Uncharacterized protein</fullName>
    </submittedName>
</protein>
<dbReference type="OrthoDB" id="411417at2759"/>
<feature type="transmembrane region" description="Helical" evidence="1">
    <location>
        <begin position="491"/>
        <end position="511"/>
    </location>
</feature>
<dbReference type="AlphaFoldDB" id="A0A812MPN7"/>
<comment type="caution">
    <text evidence="2">The sequence shown here is derived from an EMBL/GenBank/DDBJ whole genome shotgun (WGS) entry which is preliminary data.</text>
</comment>
<keyword evidence="3" id="KW-1185">Reference proteome</keyword>
<dbReference type="Pfam" id="PF14015">
    <property type="entry name" value="DUF4231"/>
    <property type="match status" value="1"/>
</dbReference>
<dbReference type="Proteomes" id="UP000649617">
    <property type="component" value="Unassembled WGS sequence"/>
</dbReference>
<evidence type="ECO:0000313" key="3">
    <source>
        <dbReference type="Proteomes" id="UP000649617"/>
    </source>
</evidence>
<keyword evidence="1" id="KW-0812">Transmembrane</keyword>
<keyword evidence="1" id="KW-1133">Transmembrane helix</keyword>
<feature type="transmembrane region" description="Helical" evidence="1">
    <location>
        <begin position="448"/>
        <end position="471"/>
    </location>
</feature>
<name>A0A812MPN7_SYMPI</name>
<proteinExistence type="predicted"/>
<evidence type="ECO:0000313" key="2">
    <source>
        <dbReference type="EMBL" id="CAE7273421.1"/>
    </source>
</evidence>
<accession>A0A812MPN7</accession>
<reference evidence="2" key="1">
    <citation type="submission" date="2021-02" db="EMBL/GenBank/DDBJ databases">
        <authorList>
            <person name="Dougan E. K."/>
            <person name="Rhodes N."/>
            <person name="Thang M."/>
            <person name="Chan C."/>
        </authorList>
    </citation>
    <scope>NUCLEOTIDE SEQUENCE</scope>
</reference>
<evidence type="ECO:0000256" key="1">
    <source>
        <dbReference type="SAM" id="Phobius"/>
    </source>
</evidence>
<dbReference type="InterPro" id="IPR025325">
    <property type="entry name" value="DUF4231"/>
</dbReference>
<sequence length="581" mass="64397">PLKFGRCLHPGLEKLDIEVQEYVWLDGPLADRSQLTNLLRMWDLSRPNLVIELVGGYCHPKHMLLPADLDTLQRSAIGKVVSDAKRVLQLQSGLPDGEVDMEQLQRMVGNSLYDRLVEAMVAVVEACAATNCWLMIDMPNIGQMPYVLEQALFRTKSRPVILVFVDPTVPDKFRTGNHPYQDAAWKALEEGAKEVHLEETLDFKLRLQTLSDDLFPPGQDWWPVPDHEAPVEAAKRNTLWQSHYGRWFFRAASHYIFCPCAGSFNSSAVAFPLEWLGKSGTIFSCGAIGPGHVSDMIFDNLDNGKATILLKYTGQATDLWSHALDAMTSLAEAGELSLDSGAAGILQRMHEKLGSEAREQLMQNNWASQSLFPSLRSLLRKDWSRLAQTFVVVDCFKDAPDAVLDKVSSCLASSCGSGLLLGTESIRARCVDEAQMMLSQLRYNARRFAILANLMAVGGVVLSMVSTLVAVTSAWMDVNFDAKKAFPFLQSFSHVALVVLPALGGLAFTLLSRLRYMSKWGAAHLAAEQVESEIYKFRIQASDYNPQDAPEQAAHSPAMLASNISRIYGTIAGEFHHDSLY</sequence>
<feature type="non-terminal residue" evidence="2">
    <location>
        <position position="1"/>
    </location>
</feature>
<gene>
    <name evidence="2" type="ORF">SPIL2461_LOCUS6059</name>
</gene>